<comment type="similarity">
    <text evidence="2">Belongs to the DCP1 family.</text>
</comment>
<evidence type="ECO:0008006" key="9">
    <source>
        <dbReference type="Google" id="ProtNLM"/>
    </source>
</evidence>
<comment type="caution">
    <text evidence="7">The sequence shown here is derived from an EMBL/GenBank/DDBJ whole genome shotgun (WGS) entry which is preliminary data.</text>
</comment>
<feature type="compositionally biased region" description="Low complexity" evidence="5">
    <location>
        <begin position="273"/>
        <end position="286"/>
    </location>
</feature>
<evidence type="ECO:0000313" key="8">
    <source>
        <dbReference type="Proteomes" id="UP000192596"/>
    </source>
</evidence>
<evidence type="ECO:0000256" key="5">
    <source>
        <dbReference type="SAM" id="MobiDB-lite"/>
    </source>
</evidence>
<feature type="region of interest" description="Disordered" evidence="5">
    <location>
        <begin position="177"/>
        <end position="206"/>
    </location>
</feature>
<keyword evidence="6" id="KW-0472">Membrane</keyword>
<keyword evidence="6" id="KW-0812">Transmembrane</keyword>
<dbReference type="GO" id="GO:0003729">
    <property type="term" value="F:mRNA binding"/>
    <property type="evidence" value="ECO:0007669"/>
    <property type="project" value="TreeGrafter"/>
</dbReference>
<feature type="transmembrane region" description="Helical" evidence="6">
    <location>
        <begin position="52"/>
        <end position="71"/>
    </location>
</feature>
<feature type="region of interest" description="Disordered" evidence="5">
    <location>
        <begin position="249"/>
        <end position="286"/>
    </location>
</feature>
<dbReference type="Gene3D" id="2.30.29.30">
    <property type="entry name" value="Pleckstrin-homology domain (PH domain)/Phosphotyrosine-binding domain (PTB)"/>
    <property type="match status" value="1"/>
</dbReference>
<dbReference type="GO" id="GO:0000932">
    <property type="term" value="C:P-body"/>
    <property type="evidence" value="ECO:0007669"/>
    <property type="project" value="TreeGrafter"/>
</dbReference>
<dbReference type="CDD" id="cd13182">
    <property type="entry name" value="EVH1-like_Dcp1"/>
    <property type="match status" value="1"/>
</dbReference>
<evidence type="ECO:0000256" key="2">
    <source>
        <dbReference type="ARBA" id="ARBA00008778"/>
    </source>
</evidence>
<dbReference type="Proteomes" id="UP000192596">
    <property type="component" value="Unassembled WGS sequence"/>
</dbReference>
<protein>
    <recommendedName>
        <fullName evidence="9">PH domain-like protein</fullName>
    </recommendedName>
</protein>
<dbReference type="SUPFAM" id="SSF50729">
    <property type="entry name" value="PH domain-like"/>
    <property type="match status" value="1"/>
</dbReference>
<feature type="compositionally biased region" description="Low complexity" evidence="5">
    <location>
        <begin position="249"/>
        <end position="265"/>
    </location>
</feature>
<evidence type="ECO:0000256" key="3">
    <source>
        <dbReference type="ARBA" id="ARBA00022490"/>
    </source>
</evidence>
<feature type="compositionally biased region" description="Low complexity" evidence="5">
    <location>
        <begin position="11"/>
        <end position="22"/>
    </location>
</feature>
<feature type="compositionally biased region" description="Acidic residues" evidence="5">
    <location>
        <begin position="185"/>
        <end position="206"/>
    </location>
</feature>
<keyword evidence="8" id="KW-1185">Reference proteome</keyword>
<dbReference type="InterPro" id="IPR010334">
    <property type="entry name" value="Dcp1"/>
</dbReference>
<dbReference type="EMBL" id="NAJO01000024">
    <property type="protein sequence ID" value="OQO03600.1"/>
    <property type="molecule type" value="Genomic_DNA"/>
</dbReference>
<sequence length="302" mass="32752">MPPKKARNGRAAPSQPQAPIPSDYDTEDLSLPIPPPPKRRNSELNLLVLRRYLPALTSIISIAAFAVVYTFSPTTSTWEKTGQEGTLFLCQLASEDGSPRFSVVVLNRKGLENFVVEIQGEEMVQVSEEYIMLQVEGEDGEGKVYGLWVFSEEGEVPTTLERMSGAMRECARLAEGAGVDGGEVQGEEDGYEDEDQTEEEGYEENYETAFSHDGAAQPAYETAPPVAQPALVGPGGQRIDLLNLFNQPQSQAQSQPSAAPAFRPSPDTDFFRATNAPAMPAGNGAPVQQNALLDLFKNAKRG</sequence>
<accession>A0A1V8SX16</accession>
<reference evidence="8" key="1">
    <citation type="submission" date="2017-03" db="EMBL/GenBank/DDBJ databases">
        <title>Genomes of endolithic fungi from Antarctica.</title>
        <authorList>
            <person name="Coleine C."/>
            <person name="Masonjones S."/>
            <person name="Stajich J.E."/>
        </authorList>
    </citation>
    <scope>NUCLEOTIDE SEQUENCE [LARGE SCALE GENOMIC DNA]</scope>
    <source>
        <strain evidence="8">CCFEE 5527</strain>
    </source>
</reference>
<proteinExistence type="inferred from homology"/>
<dbReference type="OrthoDB" id="440673at2759"/>
<dbReference type="GO" id="GO:0008047">
    <property type="term" value="F:enzyme activator activity"/>
    <property type="evidence" value="ECO:0007669"/>
    <property type="project" value="InterPro"/>
</dbReference>
<dbReference type="Pfam" id="PF06058">
    <property type="entry name" value="DCP1"/>
    <property type="match status" value="1"/>
</dbReference>
<evidence type="ECO:0000256" key="1">
    <source>
        <dbReference type="ARBA" id="ARBA00004496"/>
    </source>
</evidence>
<dbReference type="InParanoid" id="A0A1V8SX16"/>
<name>A0A1V8SX16_9PEZI</name>
<evidence type="ECO:0000256" key="4">
    <source>
        <dbReference type="ARBA" id="ARBA00022664"/>
    </source>
</evidence>
<evidence type="ECO:0000313" key="7">
    <source>
        <dbReference type="EMBL" id="OQO03600.1"/>
    </source>
</evidence>
<dbReference type="AlphaFoldDB" id="A0A1V8SX16"/>
<organism evidence="7 8">
    <name type="scientific">Cryoendolithus antarcticus</name>
    <dbReference type="NCBI Taxonomy" id="1507870"/>
    <lineage>
        <taxon>Eukaryota</taxon>
        <taxon>Fungi</taxon>
        <taxon>Dikarya</taxon>
        <taxon>Ascomycota</taxon>
        <taxon>Pezizomycotina</taxon>
        <taxon>Dothideomycetes</taxon>
        <taxon>Dothideomycetidae</taxon>
        <taxon>Cladosporiales</taxon>
        <taxon>Cladosporiaceae</taxon>
        <taxon>Cryoendolithus</taxon>
    </lineage>
</organism>
<dbReference type="PANTHER" id="PTHR16290:SF0">
    <property type="entry name" value="DECAPPING PROTEIN 1, ISOFORM A"/>
    <property type="match status" value="1"/>
</dbReference>
<keyword evidence="6" id="KW-1133">Transmembrane helix</keyword>
<comment type="subcellular location">
    <subcellularLocation>
        <location evidence="1">Cytoplasm</location>
    </subcellularLocation>
</comment>
<dbReference type="GO" id="GO:0006397">
    <property type="term" value="P:mRNA processing"/>
    <property type="evidence" value="ECO:0007669"/>
    <property type="project" value="UniProtKB-KW"/>
</dbReference>
<dbReference type="GO" id="GO:0000290">
    <property type="term" value="P:deadenylation-dependent decapping of nuclear-transcribed mRNA"/>
    <property type="evidence" value="ECO:0007669"/>
    <property type="project" value="InterPro"/>
</dbReference>
<keyword evidence="3" id="KW-0963">Cytoplasm</keyword>
<feature type="region of interest" description="Disordered" evidence="5">
    <location>
        <begin position="1"/>
        <end position="37"/>
    </location>
</feature>
<dbReference type="GO" id="GO:0031087">
    <property type="term" value="P:deadenylation-independent decapping of nuclear-transcribed mRNA"/>
    <property type="evidence" value="ECO:0007669"/>
    <property type="project" value="TreeGrafter"/>
</dbReference>
<dbReference type="STRING" id="1507870.A0A1V8SX16"/>
<gene>
    <name evidence="7" type="ORF">B0A48_10265</name>
</gene>
<dbReference type="PANTHER" id="PTHR16290">
    <property type="entry name" value="TRANSCRIPTION FACTOR SMIF DECAPPING ENZYME DCP1"/>
    <property type="match status" value="1"/>
</dbReference>
<evidence type="ECO:0000256" key="6">
    <source>
        <dbReference type="SAM" id="Phobius"/>
    </source>
</evidence>
<keyword evidence="4" id="KW-0507">mRNA processing</keyword>
<dbReference type="InterPro" id="IPR011993">
    <property type="entry name" value="PH-like_dom_sf"/>
</dbReference>